<comment type="caution">
    <text evidence="2">The sequence shown here is derived from an EMBL/GenBank/DDBJ whole genome shotgun (WGS) entry which is preliminary data.</text>
</comment>
<dbReference type="OrthoDB" id="273010at2759"/>
<evidence type="ECO:0000313" key="3">
    <source>
        <dbReference type="Proteomes" id="UP001140453"/>
    </source>
</evidence>
<organism evidence="2 3">
    <name type="scientific">Gnomoniopsis smithogilvyi</name>
    <dbReference type="NCBI Taxonomy" id="1191159"/>
    <lineage>
        <taxon>Eukaryota</taxon>
        <taxon>Fungi</taxon>
        <taxon>Dikarya</taxon>
        <taxon>Ascomycota</taxon>
        <taxon>Pezizomycotina</taxon>
        <taxon>Sordariomycetes</taxon>
        <taxon>Sordariomycetidae</taxon>
        <taxon>Diaporthales</taxon>
        <taxon>Gnomoniaceae</taxon>
        <taxon>Gnomoniopsis</taxon>
    </lineage>
</organism>
<feature type="region of interest" description="Disordered" evidence="1">
    <location>
        <begin position="1"/>
        <end position="41"/>
    </location>
</feature>
<name>A0A9W9D0C7_9PEZI</name>
<dbReference type="EMBL" id="JAPEVB010000002">
    <property type="protein sequence ID" value="KAJ4394558.1"/>
    <property type="molecule type" value="Genomic_DNA"/>
</dbReference>
<gene>
    <name evidence="2" type="ORF">N0V93_003777</name>
</gene>
<evidence type="ECO:0000313" key="2">
    <source>
        <dbReference type="EMBL" id="KAJ4394558.1"/>
    </source>
</evidence>
<dbReference type="Proteomes" id="UP001140453">
    <property type="component" value="Unassembled WGS sequence"/>
</dbReference>
<keyword evidence="3" id="KW-1185">Reference proteome</keyword>
<dbReference type="AlphaFoldDB" id="A0A9W9D0C7"/>
<sequence>MQRTRSSIYAPACPPKTGIHPGRWLPLETPRRRDAGPLPPVERRFGRLAAATVAANGAITSNPGAKVVKPAENIADARYSLMQVPEDPGFYVPTPPKGRNEYAHIGSLDGSDADYIKLPATQSKRYGSYIVRAPPSSRARKKITKTATRS</sequence>
<reference evidence="2" key="1">
    <citation type="submission" date="2022-10" db="EMBL/GenBank/DDBJ databases">
        <title>Tapping the CABI collections for fungal endophytes: first genome assemblies for Collariella, Neodidymelliopsis, Ascochyta clinopodiicola, Didymella pomorum, Didymosphaeria variabile, Neocosmospora piperis and Neocucurbitaria cava.</title>
        <authorList>
            <person name="Hill R."/>
        </authorList>
    </citation>
    <scope>NUCLEOTIDE SEQUENCE</scope>
    <source>
        <strain evidence="2">IMI 355082</strain>
    </source>
</reference>
<feature type="compositionally biased region" description="Basic and acidic residues" evidence="1">
    <location>
        <begin position="29"/>
        <end position="41"/>
    </location>
</feature>
<evidence type="ECO:0000256" key="1">
    <source>
        <dbReference type="SAM" id="MobiDB-lite"/>
    </source>
</evidence>
<proteinExistence type="predicted"/>
<accession>A0A9W9D0C7</accession>
<protein>
    <submittedName>
        <fullName evidence="2">Uncharacterized protein</fullName>
    </submittedName>
</protein>